<evidence type="ECO:0000256" key="1">
    <source>
        <dbReference type="ARBA" id="ARBA00038454"/>
    </source>
</evidence>
<dbReference type="InterPro" id="IPR029016">
    <property type="entry name" value="GAF-like_dom_sf"/>
</dbReference>
<dbReference type="InterPro" id="IPR003018">
    <property type="entry name" value="GAF"/>
</dbReference>
<organism evidence="3 4">
    <name type="scientific">Yersinia pestis</name>
    <dbReference type="NCBI Taxonomy" id="632"/>
    <lineage>
        <taxon>Bacteria</taxon>
        <taxon>Pseudomonadati</taxon>
        <taxon>Pseudomonadota</taxon>
        <taxon>Gammaproteobacteria</taxon>
        <taxon>Enterobacterales</taxon>
        <taxon>Yersiniaceae</taxon>
        <taxon>Yersinia</taxon>
    </lineage>
</organism>
<accession>Q8D0N8</accession>
<dbReference type="AlphaFoldDB" id="Q8D0N8"/>
<dbReference type="PANTHER" id="PTHR21021">
    <property type="entry name" value="GAF/PUTATIVE CYTOSKELETAL PROTEIN"/>
    <property type="match status" value="1"/>
</dbReference>
<dbReference type="EMBL" id="AE009952">
    <property type="protein sequence ID" value="AAM85432.1"/>
    <property type="molecule type" value="Genomic_DNA"/>
</dbReference>
<dbReference type="InterPro" id="IPR051330">
    <property type="entry name" value="Phosphatase_reg/MetRdx"/>
</dbReference>
<dbReference type="Proteomes" id="UP000002490">
    <property type="component" value="Chromosome"/>
</dbReference>
<evidence type="ECO:0000313" key="4">
    <source>
        <dbReference type="Proteomes" id="UP000002490"/>
    </source>
</evidence>
<dbReference type="SUPFAM" id="SSF55781">
    <property type="entry name" value="GAF domain-like"/>
    <property type="match status" value="1"/>
</dbReference>
<dbReference type="HOGENOM" id="CLU_077738_2_0_6"/>
<dbReference type="DNASU" id="1146812"/>
<dbReference type="PANTHER" id="PTHR21021:SF15">
    <property type="entry name" value="FREE METHIONINE-R-SULFOXIDE REDUCTASE"/>
    <property type="match status" value="1"/>
</dbReference>
<name>Q8D0N8_YERPE</name>
<evidence type="ECO:0000259" key="2">
    <source>
        <dbReference type="Pfam" id="PF01590"/>
    </source>
</evidence>
<proteinExistence type="inferred from homology"/>
<sequence>MVSNGHHMKKTEFYAELKRDLCALVAGETNFIATLANASALLYERLDGLNWAGFYLVDGKQLVLGPFQGKIACVRIPVGKGVCGTAVAENRVQRVGNVHAFPGHIACDAASNAEIVLPITVKGKVIGILDIDSIVYDRFDEDDELGLISVVAGLCEHLEFCDSAKYVTETAS</sequence>
<dbReference type="Pfam" id="PF01590">
    <property type="entry name" value="GAF"/>
    <property type="match status" value="1"/>
</dbReference>
<protein>
    <recommendedName>
        <fullName evidence="2">GAF domain-containing protein</fullName>
    </recommendedName>
</protein>
<dbReference type="KEGG" id="ypk:y1865"/>
<comment type="similarity">
    <text evidence="1">Belongs to the free Met sulfoxide reductase family.</text>
</comment>
<gene>
    <name evidence="3" type="ordered locus">y1865</name>
</gene>
<dbReference type="FunFam" id="3.30.450.40:FF:000008">
    <property type="entry name" value="GAF domain-containing proteins"/>
    <property type="match status" value="1"/>
</dbReference>
<feature type="domain" description="GAF" evidence="2">
    <location>
        <begin position="41"/>
        <end position="155"/>
    </location>
</feature>
<dbReference type="Gene3D" id="3.30.450.40">
    <property type="match status" value="1"/>
</dbReference>
<evidence type="ECO:0000313" key="3">
    <source>
        <dbReference type="EMBL" id="AAM85432.1"/>
    </source>
</evidence>
<reference evidence="3 4" key="1">
    <citation type="journal article" date="2002" name="J. Bacteriol.">
        <title>Genome sequence of Yersinia pestis KIM.</title>
        <authorList>
            <person name="Deng W."/>
            <person name="Burland V."/>
            <person name="Plunkett G.III."/>
            <person name="Boutin A."/>
            <person name="Mayhew G.F."/>
            <person name="Liss P."/>
            <person name="Perna N.T."/>
            <person name="Rose D.J."/>
            <person name="Mau B."/>
            <person name="Zhou S."/>
            <person name="Schwartz D.C."/>
            <person name="Fetherston J.D."/>
            <person name="Lindler L.E."/>
            <person name="Brubaker R.R."/>
            <person name="Plana G.V."/>
            <person name="Straley S.C."/>
            <person name="McDonough K.A."/>
            <person name="Nilles M.L."/>
            <person name="Matson J.S."/>
            <person name="Blattner F.R."/>
            <person name="Perry R.D."/>
        </authorList>
    </citation>
    <scope>NUCLEOTIDE SEQUENCE [LARGE SCALE GENOMIC DNA]</scope>
    <source>
        <strain evidence="4">KIM10+ / Biovar Mediaevalis</strain>
    </source>
</reference>